<dbReference type="EMBL" id="JWZT01002217">
    <property type="protein sequence ID" value="KII70001.1"/>
    <property type="molecule type" value="Genomic_DNA"/>
</dbReference>
<feature type="compositionally biased region" description="Basic and acidic residues" evidence="7">
    <location>
        <begin position="442"/>
        <end position="463"/>
    </location>
</feature>
<dbReference type="AlphaFoldDB" id="A0A0C2MRV5"/>
<keyword evidence="10" id="KW-1185">Reference proteome</keyword>
<dbReference type="GO" id="GO:0000380">
    <property type="term" value="P:alternative mRNA splicing, via spliceosome"/>
    <property type="evidence" value="ECO:0007669"/>
    <property type="project" value="TreeGrafter"/>
</dbReference>
<dbReference type="Proteomes" id="UP000031668">
    <property type="component" value="Unassembled WGS sequence"/>
</dbReference>
<evidence type="ECO:0000256" key="6">
    <source>
        <dbReference type="PROSITE-ProRule" id="PRU00176"/>
    </source>
</evidence>
<dbReference type="GO" id="GO:0071011">
    <property type="term" value="C:precatalytic spliceosome"/>
    <property type="evidence" value="ECO:0007669"/>
    <property type="project" value="TreeGrafter"/>
</dbReference>
<evidence type="ECO:0000256" key="4">
    <source>
        <dbReference type="ARBA" id="ARBA00023187"/>
    </source>
</evidence>
<feature type="region of interest" description="Disordered" evidence="7">
    <location>
        <begin position="413"/>
        <end position="491"/>
    </location>
</feature>
<evidence type="ECO:0000256" key="2">
    <source>
        <dbReference type="ARBA" id="ARBA00022664"/>
    </source>
</evidence>
<dbReference type="GO" id="GO:0071013">
    <property type="term" value="C:catalytic step 2 spliceosome"/>
    <property type="evidence" value="ECO:0007669"/>
    <property type="project" value="TreeGrafter"/>
</dbReference>
<feature type="domain" description="RRM" evidence="8">
    <location>
        <begin position="518"/>
        <end position="605"/>
    </location>
</feature>
<feature type="compositionally biased region" description="Basic residues" evidence="7">
    <location>
        <begin position="464"/>
        <end position="479"/>
    </location>
</feature>
<feature type="domain" description="RRM" evidence="8">
    <location>
        <begin position="118"/>
        <end position="195"/>
    </location>
</feature>
<dbReference type="Gene3D" id="3.30.70.330">
    <property type="match status" value="3"/>
</dbReference>
<dbReference type="InterPro" id="IPR051974">
    <property type="entry name" value="PUF60_regulator"/>
</dbReference>
<keyword evidence="2" id="KW-0507">mRNA processing</keyword>
<dbReference type="GO" id="GO:0003723">
    <property type="term" value="F:RNA binding"/>
    <property type="evidence" value="ECO:0007669"/>
    <property type="project" value="UniProtKB-UniRule"/>
</dbReference>
<dbReference type="OrthoDB" id="20943at2759"/>
<feature type="compositionally biased region" description="Basic and acidic residues" evidence="7">
    <location>
        <begin position="424"/>
        <end position="434"/>
    </location>
</feature>
<keyword evidence="5" id="KW-0539">Nucleus</keyword>
<dbReference type="InterPro" id="IPR003954">
    <property type="entry name" value="RRM_euk-type"/>
</dbReference>
<proteinExistence type="predicted"/>
<dbReference type="PROSITE" id="PS50102">
    <property type="entry name" value="RRM"/>
    <property type="match status" value="3"/>
</dbReference>
<keyword evidence="3 6" id="KW-0694">RNA-binding</keyword>
<dbReference type="Pfam" id="PF00076">
    <property type="entry name" value="RRM_1"/>
    <property type="match status" value="2"/>
</dbReference>
<dbReference type="OMA" id="VHTHKGY"/>
<evidence type="ECO:0000313" key="9">
    <source>
        <dbReference type="EMBL" id="KII70001.1"/>
    </source>
</evidence>
<evidence type="ECO:0000313" key="10">
    <source>
        <dbReference type="Proteomes" id="UP000031668"/>
    </source>
</evidence>
<dbReference type="FunFam" id="3.30.70.330:FF:000382">
    <property type="entry name" value="G-patch domain-containing protein"/>
    <property type="match status" value="1"/>
</dbReference>
<dbReference type="SUPFAM" id="SSF54928">
    <property type="entry name" value="RNA-binding domain, RBD"/>
    <property type="match status" value="2"/>
</dbReference>
<comment type="subcellular location">
    <subcellularLocation>
        <location evidence="1">Nucleus</location>
    </subcellularLocation>
</comment>
<evidence type="ECO:0000256" key="7">
    <source>
        <dbReference type="SAM" id="MobiDB-lite"/>
    </source>
</evidence>
<dbReference type="InterPro" id="IPR012677">
    <property type="entry name" value="Nucleotide-bd_a/b_plait_sf"/>
</dbReference>
<feature type="compositionally biased region" description="Basic and acidic residues" evidence="7">
    <location>
        <begin position="480"/>
        <end position="491"/>
    </location>
</feature>
<reference evidence="9 10" key="1">
    <citation type="journal article" date="2014" name="Genome Biol. Evol.">
        <title>The genome of the myxosporean Thelohanellus kitauei shows adaptations to nutrient acquisition within its fish host.</title>
        <authorList>
            <person name="Yang Y."/>
            <person name="Xiong J."/>
            <person name="Zhou Z."/>
            <person name="Huo F."/>
            <person name="Miao W."/>
            <person name="Ran C."/>
            <person name="Liu Y."/>
            <person name="Zhang J."/>
            <person name="Feng J."/>
            <person name="Wang M."/>
            <person name="Wang M."/>
            <person name="Wang L."/>
            <person name="Yao B."/>
        </authorList>
    </citation>
    <scope>NUCLEOTIDE SEQUENCE [LARGE SCALE GENOMIC DNA]</scope>
    <source>
        <strain evidence="9">Wuqing</strain>
    </source>
</reference>
<evidence type="ECO:0000256" key="3">
    <source>
        <dbReference type="ARBA" id="ARBA00022884"/>
    </source>
</evidence>
<keyword evidence="4" id="KW-0508">mRNA splicing</keyword>
<dbReference type="InterPro" id="IPR000504">
    <property type="entry name" value="RRM_dom"/>
</dbReference>
<dbReference type="PANTHER" id="PTHR47330:SF1">
    <property type="entry name" value="POLY(U)-BINDING-SPLICING FACTOR PUF60"/>
    <property type="match status" value="1"/>
</dbReference>
<comment type="caution">
    <text evidence="9">The sequence shown here is derived from an EMBL/GenBank/DDBJ whole genome shotgun (WGS) entry which is preliminary data.</text>
</comment>
<dbReference type="SMART" id="SM00361">
    <property type="entry name" value="RRM_1"/>
    <property type="match status" value="3"/>
</dbReference>
<dbReference type="SMART" id="SM00360">
    <property type="entry name" value="RRM"/>
    <property type="match status" value="3"/>
</dbReference>
<accession>A0A0C2MRV5</accession>
<dbReference type="GO" id="GO:0000381">
    <property type="term" value="P:regulation of alternative mRNA splicing, via spliceosome"/>
    <property type="evidence" value="ECO:0007669"/>
    <property type="project" value="TreeGrafter"/>
</dbReference>
<feature type="domain" description="RRM" evidence="8">
    <location>
        <begin position="214"/>
        <end position="291"/>
    </location>
</feature>
<dbReference type="InterPro" id="IPR035979">
    <property type="entry name" value="RBD_domain_sf"/>
</dbReference>
<sequence>MEDPATRVDNQTIEDVVTTQSREVILGFKQPDHDYPSTMVISGPGIGPSGMQPRPLELRKVMPKISRALEDCVSKARRFEMEQSASYVLYKQVEKQPEICPVIQVTQSQRQRIVNLMSRIYVAGIAVDASEDTVKLAFSPFGPIRRIDMSWDSATQNKGFAFVEYELPDSAELALDKMNDTTLAGRPIKVSRPCNAPGTTTMVESILDECRPYPRLFVSNVHPQVHSRDLRSVFEAFGKIRSCVILGERNPQHKGVAFVEYTEHKPAEDALISMNNFVIGGQALRVGRAVTLACYMPEDKGLPPAAALAMAAVSAKLQGKDKLPRAPQQSQLIKRDKGDSIIKRTPIDNLISAVVSPAMVQAGLSDLAANLINTTDINSIIDPTSSQSDHRRRLITSKDVRKLEKAAKEEAKEVAESVVENVEPEPKIEVPERRSRGRSKEKKRDTKDRRSSDRHTRRSSDRDRRRRSKDAHRRHRSRSRDRSPKKPRDILTLEDVSIKGSDARLQVMKKLVRNFKTDVILMRNLVSPKEVDKDLKRELELECTKYGKVKDVIINQEKKGELEDSETVVKIFVQFTETRYAERAHAALNKRYFAGKPIKAEYYDKEKFEQKDYSG</sequence>
<organism evidence="9 10">
    <name type="scientific">Thelohanellus kitauei</name>
    <name type="common">Myxosporean</name>
    <dbReference type="NCBI Taxonomy" id="669202"/>
    <lineage>
        <taxon>Eukaryota</taxon>
        <taxon>Metazoa</taxon>
        <taxon>Cnidaria</taxon>
        <taxon>Myxozoa</taxon>
        <taxon>Myxosporea</taxon>
        <taxon>Bivalvulida</taxon>
        <taxon>Platysporina</taxon>
        <taxon>Myxobolidae</taxon>
        <taxon>Thelohanellus</taxon>
    </lineage>
</organism>
<gene>
    <name evidence="9" type="ORF">RF11_02310</name>
</gene>
<evidence type="ECO:0000259" key="8">
    <source>
        <dbReference type="PROSITE" id="PS50102"/>
    </source>
</evidence>
<evidence type="ECO:0000256" key="1">
    <source>
        <dbReference type="ARBA" id="ARBA00004123"/>
    </source>
</evidence>
<protein>
    <submittedName>
        <fullName evidence="9">Poly(U)-binding-splicing factor PUF60-B</fullName>
    </submittedName>
</protein>
<dbReference type="GO" id="GO:0006376">
    <property type="term" value="P:mRNA splice site recognition"/>
    <property type="evidence" value="ECO:0007669"/>
    <property type="project" value="TreeGrafter"/>
</dbReference>
<dbReference type="PANTHER" id="PTHR47330">
    <property type="entry name" value="POLY(U)-BINDING-SPLICING FACTOR PUF60-B-RELATED"/>
    <property type="match status" value="1"/>
</dbReference>
<name>A0A0C2MRV5_THEKT</name>
<evidence type="ECO:0000256" key="5">
    <source>
        <dbReference type="ARBA" id="ARBA00023242"/>
    </source>
</evidence>